<feature type="region of interest" description="Disordered" evidence="4">
    <location>
        <begin position="303"/>
        <end position="331"/>
    </location>
</feature>
<dbReference type="PROSITE" id="PS00356">
    <property type="entry name" value="HTH_LACI_1"/>
    <property type="match status" value="1"/>
</dbReference>
<evidence type="ECO:0000259" key="5">
    <source>
        <dbReference type="PROSITE" id="PS50932"/>
    </source>
</evidence>
<organism evidence="6 7">
    <name type="scientific">Cupriavidus pampae</name>
    <dbReference type="NCBI Taxonomy" id="659251"/>
    <lineage>
        <taxon>Bacteria</taxon>
        <taxon>Pseudomonadati</taxon>
        <taxon>Pseudomonadota</taxon>
        <taxon>Betaproteobacteria</taxon>
        <taxon>Burkholderiales</taxon>
        <taxon>Burkholderiaceae</taxon>
        <taxon>Cupriavidus</taxon>
    </lineage>
</organism>
<gene>
    <name evidence="6" type="primary">gntR_6</name>
    <name evidence="6" type="ORF">LMG32289_04456</name>
</gene>
<dbReference type="SMART" id="SM00354">
    <property type="entry name" value="HTH_LACI"/>
    <property type="match status" value="1"/>
</dbReference>
<dbReference type="PROSITE" id="PS50932">
    <property type="entry name" value="HTH_LACI_2"/>
    <property type="match status" value="1"/>
</dbReference>
<dbReference type="PANTHER" id="PTHR30146:SF33">
    <property type="entry name" value="TRANSCRIPTIONAL REGULATOR"/>
    <property type="match status" value="1"/>
</dbReference>
<keyword evidence="3" id="KW-0804">Transcription</keyword>
<dbReference type="Pfam" id="PF00356">
    <property type="entry name" value="LacI"/>
    <property type="match status" value="1"/>
</dbReference>
<dbReference type="InterPro" id="IPR028082">
    <property type="entry name" value="Peripla_BP_I"/>
</dbReference>
<evidence type="ECO:0000256" key="2">
    <source>
        <dbReference type="ARBA" id="ARBA00023125"/>
    </source>
</evidence>
<keyword evidence="2" id="KW-0238">DNA-binding</keyword>
<dbReference type="Pfam" id="PF13377">
    <property type="entry name" value="Peripla_BP_3"/>
    <property type="match status" value="1"/>
</dbReference>
<name>A0ABM8XIF7_9BURK</name>
<dbReference type="CDD" id="cd01575">
    <property type="entry name" value="PBP1_GntR"/>
    <property type="match status" value="1"/>
</dbReference>
<dbReference type="SUPFAM" id="SSF53822">
    <property type="entry name" value="Periplasmic binding protein-like I"/>
    <property type="match status" value="1"/>
</dbReference>
<keyword evidence="1" id="KW-0805">Transcription regulation</keyword>
<accession>A0ABM8XIF7</accession>
<comment type="caution">
    <text evidence="6">The sequence shown here is derived from an EMBL/GenBank/DDBJ whole genome shotgun (WGS) entry which is preliminary data.</text>
</comment>
<dbReference type="InterPro" id="IPR010982">
    <property type="entry name" value="Lambda_DNA-bd_dom_sf"/>
</dbReference>
<dbReference type="SUPFAM" id="SSF47413">
    <property type="entry name" value="lambda repressor-like DNA-binding domains"/>
    <property type="match status" value="1"/>
</dbReference>
<dbReference type="InterPro" id="IPR000843">
    <property type="entry name" value="HTH_LacI"/>
</dbReference>
<evidence type="ECO:0000256" key="4">
    <source>
        <dbReference type="SAM" id="MobiDB-lite"/>
    </source>
</evidence>
<protein>
    <submittedName>
        <fullName evidence="6">HTH-type transcriptional regulator GntR</fullName>
    </submittedName>
</protein>
<dbReference type="CDD" id="cd01392">
    <property type="entry name" value="HTH_LacI"/>
    <property type="match status" value="1"/>
</dbReference>
<dbReference type="PANTHER" id="PTHR30146">
    <property type="entry name" value="LACI-RELATED TRANSCRIPTIONAL REPRESSOR"/>
    <property type="match status" value="1"/>
</dbReference>
<evidence type="ECO:0000256" key="3">
    <source>
        <dbReference type="ARBA" id="ARBA00023163"/>
    </source>
</evidence>
<evidence type="ECO:0000256" key="1">
    <source>
        <dbReference type="ARBA" id="ARBA00023015"/>
    </source>
</evidence>
<dbReference type="Gene3D" id="1.10.260.40">
    <property type="entry name" value="lambda repressor-like DNA-binding domains"/>
    <property type="match status" value="1"/>
</dbReference>
<dbReference type="Proteomes" id="UP000706525">
    <property type="component" value="Unassembled WGS sequence"/>
</dbReference>
<keyword evidence="7" id="KW-1185">Reference proteome</keyword>
<dbReference type="Gene3D" id="3.40.50.2300">
    <property type="match status" value="2"/>
</dbReference>
<reference evidence="6 7" key="1">
    <citation type="submission" date="2021-08" db="EMBL/GenBank/DDBJ databases">
        <authorList>
            <person name="Peeters C."/>
        </authorList>
    </citation>
    <scope>NUCLEOTIDE SEQUENCE [LARGE SCALE GENOMIC DNA]</scope>
    <source>
        <strain evidence="6 7">LMG 32289</strain>
    </source>
</reference>
<feature type="domain" description="HTH lacI-type" evidence="5">
    <location>
        <begin position="1"/>
        <end position="53"/>
    </location>
</feature>
<proteinExistence type="predicted"/>
<sequence>MKEVARLAGVSPMTVSRVLSAPHLVKPETLEQVQSIIRAVRYVPNRVAGSLASRRTSLVGLIIPSLRNALYAETIQGISDVLQRHGLHLMISDSGYSLEREEALISAYLSQRPCGLILHNTTHTEAARHLLQDSGVPCVETGNLTTQPIDMAVSYSNREAGRAMADHLLSRGYRRFGFASLPISGNERLRERRDGFFDGLRAAGIEIDPAMVLEVGEGLENGSHALAELMRRDASVQALFLAGDVLAAGAILECTRRGLRVPGDIAIAGSDDNELMQQTVPPITTVRFPRYRIGVRSAELIVSRQEEERSQPDTQSATEDLGFEIVPRGST</sequence>
<dbReference type="InterPro" id="IPR046335">
    <property type="entry name" value="LacI/GalR-like_sensor"/>
</dbReference>
<evidence type="ECO:0000313" key="6">
    <source>
        <dbReference type="EMBL" id="CAG9179955.1"/>
    </source>
</evidence>
<evidence type="ECO:0000313" key="7">
    <source>
        <dbReference type="Proteomes" id="UP000706525"/>
    </source>
</evidence>
<dbReference type="EMBL" id="CAJZAG010000009">
    <property type="protein sequence ID" value="CAG9179955.1"/>
    <property type="molecule type" value="Genomic_DNA"/>
</dbReference>